<evidence type="ECO:0000313" key="1">
    <source>
        <dbReference type="EMBL" id="MBG9390301.1"/>
    </source>
</evidence>
<proteinExistence type="predicted"/>
<comment type="caution">
    <text evidence="1">The sequence shown here is derived from an EMBL/GenBank/DDBJ whole genome shotgun (WGS) entry which is preliminary data.</text>
</comment>
<dbReference type="AlphaFoldDB" id="A0A931MIM4"/>
<evidence type="ECO:0008006" key="3">
    <source>
        <dbReference type="Google" id="ProtNLM"/>
    </source>
</evidence>
<protein>
    <recommendedName>
        <fullName evidence="3">DUF883 domain-containing protein</fullName>
    </recommendedName>
</protein>
<dbReference type="RefSeq" id="WP_196988048.1">
    <property type="nucleotide sequence ID" value="NZ_JADWYS010000001.1"/>
</dbReference>
<gene>
    <name evidence="1" type="ORF">I5803_19880</name>
</gene>
<organism evidence="1 2">
    <name type="scientific">Caenimonas aquaedulcis</name>
    <dbReference type="NCBI Taxonomy" id="2793270"/>
    <lineage>
        <taxon>Bacteria</taxon>
        <taxon>Pseudomonadati</taxon>
        <taxon>Pseudomonadota</taxon>
        <taxon>Betaproteobacteria</taxon>
        <taxon>Burkholderiales</taxon>
        <taxon>Comamonadaceae</taxon>
        <taxon>Caenimonas</taxon>
    </lineage>
</organism>
<name>A0A931MIM4_9BURK</name>
<evidence type="ECO:0000313" key="2">
    <source>
        <dbReference type="Proteomes" id="UP000651050"/>
    </source>
</evidence>
<keyword evidence="2" id="KW-1185">Reference proteome</keyword>
<dbReference type="Proteomes" id="UP000651050">
    <property type="component" value="Unassembled WGS sequence"/>
</dbReference>
<reference evidence="1" key="1">
    <citation type="submission" date="2020-11" db="EMBL/GenBank/DDBJ databases">
        <title>Bacterial whole genome sequence for Caenimonas sp. DR4.4.</title>
        <authorList>
            <person name="Le V."/>
            <person name="Ko S.-R."/>
            <person name="Ahn C.-Y."/>
            <person name="Oh H.-M."/>
        </authorList>
    </citation>
    <scope>NUCLEOTIDE SEQUENCE</scope>
    <source>
        <strain evidence="1">DR4.4</strain>
    </source>
</reference>
<dbReference type="EMBL" id="JADWYS010000001">
    <property type="protein sequence ID" value="MBG9390301.1"/>
    <property type="molecule type" value="Genomic_DNA"/>
</dbReference>
<accession>A0A931MIM4</accession>
<sequence>MNETIDSGLTTNNSNGLNGNVVNRVAQKAHETVDKLEQTVSAGSDRVLSMQEEYGKYAREQIKANPLSTVAGAFALGLLLGKILR</sequence>